<dbReference type="InterPro" id="IPR015421">
    <property type="entry name" value="PyrdxlP-dep_Trfase_major"/>
</dbReference>
<dbReference type="EMBL" id="LFRF01000014">
    <property type="protein sequence ID" value="KND90095.1"/>
    <property type="molecule type" value="Genomic_DNA"/>
</dbReference>
<evidence type="ECO:0000256" key="1">
    <source>
        <dbReference type="ARBA" id="ARBA00022679"/>
    </source>
</evidence>
<keyword evidence="2 4" id="KW-0663">Pyridoxal phosphate</keyword>
<dbReference type="InterPro" id="IPR011037">
    <property type="entry name" value="Pyrv_Knase-like_insert_dom_sf"/>
</dbReference>
<dbReference type="SUPFAM" id="SSF50800">
    <property type="entry name" value="PK beta-barrel domain-like"/>
    <property type="match status" value="1"/>
</dbReference>
<proteinExistence type="inferred from homology"/>
<dbReference type="InterPro" id="IPR000192">
    <property type="entry name" value="Aminotrans_V_dom"/>
</dbReference>
<evidence type="ECO:0000256" key="3">
    <source>
        <dbReference type="ARBA" id="ARBA00023150"/>
    </source>
</evidence>
<sequence length="824" mass="90426">MASRSGTAPAYNAAVDEFRELEYPMLKDSVYLDHAGSTLCSKSLMDAFAAEMTSVLYGNPHSASWPSQLSTTRIDDIRLRLLSFFKADPADYDLVFVANATAGVKLVVEAMKSLPQGYVYAYHELCHTSLVGAREDANYSICLDDGGVQSWLDGEDPLNATSQIPSAALFSFSAQSHMDGRRYPLSWAKHLKGKAVKTSPRLYTLLDAASFSATSQLDLASPDFAADFTVLSLYKIFGFPDLGALIVRRSAESVFDHRRYFGGGTVDMVVCGKEQWHARKTQFLHERLEDGTLPFHNIMAVDAALKAHLRLFGSMDRICAHTTYLAHELCNGLRSLRHRNGRPLCVMYSDAPGDAGPLGSGPVVSFNIANSADGWVSLAEFEKLAILKKMHVRTGGLCSPGGIASALGLEPWDMRRNLSAGFRCGSDSDIVAGKPTGVIRVSLGAMSTESDVRRFVDFVREFFVEDAIVEPRPKTRESTGVERLSNLRVKTITVFPIKSCGGFGVPQGTRWEVRPEGLSWDREWCLVHRGSGQALSQKRYPKMALLRPVLDFERGALRVEYQAQSQGSVLDYVEIPLSANPGFFNGTTRQTSSRVCGEGISAQTYISSEINDFFTDALGVPCVLARFPPGGRGLNSRTSKARMQKHQKAEKFRRLPGSSPDIPSPPDSGSEQQQHGKILLSNESPILLVHGSSVDALNEEIESRGGDAVPESTFRANIIIESLAEEPRQPAYSEDSWSGIRIGNQDFTFLGACRRCHMVCVDQATAERRQEPYTTLAKTRRFDGKVYFGSHMRHEPGARQGGASSQSPTLQVGESVSVYDGEFM</sequence>
<feature type="modified residue" description="N6-(pyridoxal phosphate)lysine" evidence="4">
    <location>
        <position position="235"/>
    </location>
</feature>
<comment type="cofactor">
    <cofactor evidence="4">
        <name>pyridoxal 5'-phosphate</name>
        <dbReference type="ChEBI" id="CHEBI:597326"/>
    </cofactor>
</comment>
<dbReference type="InterPro" id="IPR005303">
    <property type="entry name" value="MOCOS_middle"/>
</dbReference>
<dbReference type="GO" id="GO:0030170">
    <property type="term" value="F:pyridoxal phosphate binding"/>
    <property type="evidence" value="ECO:0007669"/>
    <property type="project" value="UniProtKB-UniRule"/>
</dbReference>
<comment type="function">
    <text evidence="4">Sulfurates the molybdenum cofactor. Sulfation of molybdenum is essential for xanthine dehydrogenase (XDH) and aldehyde oxidase (ADO) enzymes in which molybdenum cofactor is liganded by 1 oxygen and 1 sulfur atom in active form.</text>
</comment>
<dbReference type="Gene3D" id="3.40.640.10">
    <property type="entry name" value="Type I PLP-dependent aspartate aminotransferase-like (Major domain)"/>
    <property type="match status" value="1"/>
</dbReference>
<dbReference type="OrthoDB" id="10264306at2759"/>
<dbReference type="HAMAP" id="MF_03050">
    <property type="entry name" value="MOCOS"/>
    <property type="match status" value="1"/>
</dbReference>
<reference evidence="7 8" key="1">
    <citation type="journal article" date="2015" name="BMC Genomics">
        <title>The genome of the truffle-parasite Tolypocladium ophioglossoides and the evolution of antifungal peptaibiotics.</title>
        <authorList>
            <person name="Quandt C.A."/>
            <person name="Bushley K.E."/>
            <person name="Spatafora J.W."/>
        </authorList>
    </citation>
    <scope>NUCLEOTIDE SEQUENCE [LARGE SCALE GENOMIC DNA]</scope>
    <source>
        <strain evidence="7 8">CBS 100239</strain>
    </source>
</reference>
<evidence type="ECO:0000313" key="8">
    <source>
        <dbReference type="Proteomes" id="UP000036947"/>
    </source>
</evidence>
<dbReference type="PANTHER" id="PTHR14237:SF80">
    <property type="entry name" value="MOLYBDENUM COFACTOR SULFURASE"/>
    <property type="match status" value="1"/>
</dbReference>
<dbReference type="GO" id="GO:0016829">
    <property type="term" value="F:lyase activity"/>
    <property type="evidence" value="ECO:0007669"/>
    <property type="project" value="UniProtKB-UniRule"/>
</dbReference>
<dbReference type="Gene3D" id="3.90.1150.10">
    <property type="entry name" value="Aspartate Aminotransferase, domain 1"/>
    <property type="match status" value="1"/>
</dbReference>
<dbReference type="Pfam" id="PF00266">
    <property type="entry name" value="Aminotran_5"/>
    <property type="match status" value="1"/>
</dbReference>
<evidence type="ECO:0000313" key="7">
    <source>
        <dbReference type="EMBL" id="KND90095.1"/>
    </source>
</evidence>
<keyword evidence="8" id="KW-1185">Reference proteome</keyword>
<dbReference type="PROSITE" id="PS51340">
    <property type="entry name" value="MOSC"/>
    <property type="match status" value="1"/>
</dbReference>
<evidence type="ECO:0000256" key="5">
    <source>
        <dbReference type="SAM" id="MobiDB-lite"/>
    </source>
</evidence>
<feature type="active site" evidence="4">
    <location>
        <position position="398"/>
    </location>
</feature>
<name>A0A0L0N8I0_TOLOC</name>
<dbReference type="GO" id="GO:0030151">
    <property type="term" value="F:molybdenum ion binding"/>
    <property type="evidence" value="ECO:0007669"/>
    <property type="project" value="UniProtKB-UniRule"/>
</dbReference>
<comment type="similarity">
    <text evidence="4">Belongs to the class-V pyridoxal-phosphate-dependent aminotransferase family. MOCOS subfamily.</text>
</comment>
<dbReference type="SUPFAM" id="SSF53383">
    <property type="entry name" value="PLP-dependent transferases"/>
    <property type="match status" value="1"/>
</dbReference>
<feature type="region of interest" description="Disordered" evidence="5">
    <location>
        <begin position="631"/>
        <end position="675"/>
    </location>
</feature>
<keyword evidence="1 4" id="KW-0808">Transferase</keyword>
<feature type="domain" description="MOSC" evidence="6">
    <location>
        <begin position="653"/>
        <end position="819"/>
    </location>
</feature>
<gene>
    <name evidence="4" type="primary">hxB</name>
    <name evidence="7" type="ORF">TOPH_05199</name>
</gene>
<dbReference type="GO" id="GO:0008265">
    <property type="term" value="F:molybdenum cofactor sulfurtransferase activity"/>
    <property type="evidence" value="ECO:0007669"/>
    <property type="project" value="UniProtKB-UniRule"/>
</dbReference>
<dbReference type="STRING" id="1163406.A0A0L0N8I0"/>
<dbReference type="EC" id="2.8.1.9" evidence="4"/>
<dbReference type="Pfam" id="PF03476">
    <property type="entry name" value="MOSC_N"/>
    <property type="match status" value="1"/>
</dbReference>
<organism evidence="7 8">
    <name type="scientific">Tolypocladium ophioglossoides (strain CBS 100239)</name>
    <name type="common">Snaketongue truffleclub</name>
    <name type="synonym">Elaphocordyceps ophioglossoides</name>
    <dbReference type="NCBI Taxonomy" id="1163406"/>
    <lineage>
        <taxon>Eukaryota</taxon>
        <taxon>Fungi</taxon>
        <taxon>Dikarya</taxon>
        <taxon>Ascomycota</taxon>
        <taxon>Pezizomycotina</taxon>
        <taxon>Sordariomycetes</taxon>
        <taxon>Hypocreomycetidae</taxon>
        <taxon>Hypocreales</taxon>
        <taxon>Ophiocordycipitaceae</taxon>
        <taxon>Tolypocladium</taxon>
    </lineage>
</organism>
<evidence type="ECO:0000259" key="6">
    <source>
        <dbReference type="PROSITE" id="PS51340"/>
    </source>
</evidence>
<dbReference type="GO" id="GO:0006777">
    <property type="term" value="P:Mo-molybdopterin cofactor biosynthetic process"/>
    <property type="evidence" value="ECO:0007669"/>
    <property type="project" value="UniProtKB-UniRule"/>
</dbReference>
<dbReference type="Proteomes" id="UP000036947">
    <property type="component" value="Unassembled WGS sequence"/>
</dbReference>
<dbReference type="InterPro" id="IPR028886">
    <property type="entry name" value="MoCo_sulfurase"/>
</dbReference>
<protein>
    <recommendedName>
        <fullName evidence="4">Molybdenum cofactor sulfurase</fullName>
        <shortName evidence="4">MCS</shortName>
        <shortName evidence="4">MOS</shortName>
        <shortName evidence="4">MoCo sulfurase</shortName>
        <ecNumber evidence="4">2.8.1.9</ecNumber>
    </recommendedName>
    <alternativeName>
        <fullName evidence="4">Molybdenum cofactor sulfurtransferase</fullName>
    </alternativeName>
</protein>
<evidence type="ECO:0000256" key="2">
    <source>
        <dbReference type="ARBA" id="ARBA00022898"/>
    </source>
</evidence>
<dbReference type="Pfam" id="PF03473">
    <property type="entry name" value="MOSC"/>
    <property type="match status" value="1"/>
</dbReference>
<comment type="caution">
    <text evidence="7">The sequence shown here is derived from an EMBL/GenBank/DDBJ whole genome shotgun (WGS) entry which is preliminary data.</text>
</comment>
<dbReference type="InterPro" id="IPR005302">
    <property type="entry name" value="MoCF_Sase_C"/>
</dbReference>
<comment type="catalytic activity">
    <reaction evidence="4">
        <text>Mo-molybdopterin + L-cysteine + AH2 = thio-Mo-molybdopterin + L-alanine + A + H2O</text>
        <dbReference type="Rhea" id="RHEA:42636"/>
        <dbReference type="ChEBI" id="CHEBI:13193"/>
        <dbReference type="ChEBI" id="CHEBI:15377"/>
        <dbReference type="ChEBI" id="CHEBI:17499"/>
        <dbReference type="ChEBI" id="CHEBI:35235"/>
        <dbReference type="ChEBI" id="CHEBI:57972"/>
        <dbReference type="ChEBI" id="CHEBI:71302"/>
        <dbReference type="ChEBI" id="CHEBI:82685"/>
        <dbReference type="EC" id="2.8.1.9"/>
    </reaction>
</comment>
<keyword evidence="3 4" id="KW-0501">Molybdenum cofactor biosynthesis</keyword>
<accession>A0A0L0N8I0</accession>
<dbReference type="PANTHER" id="PTHR14237">
    <property type="entry name" value="MOLYBDOPTERIN COFACTOR SULFURASE MOSC"/>
    <property type="match status" value="1"/>
</dbReference>
<dbReference type="InterPro" id="IPR015424">
    <property type="entry name" value="PyrdxlP-dep_Trfase"/>
</dbReference>
<dbReference type="SUPFAM" id="SSF141673">
    <property type="entry name" value="MOSC N-terminal domain-like"/>
    <property type="match status" value="1"/>
</dbReference>
<evidence type="ECO:0000256" key="4">
    <source>
        <dbReference type="HAMAP-Rule" id="MF_03050"/>
    </source>
</evidence>
<dbReference type="AlphaFoldDB" id="A0A0L0N8I0"/>
<dbReference type="InterPro" id="IPR015422">
    <property type="entry name" value="PyrdxlP-dep_Trfase_small"/>
</dbReference>